<dbReference type="PANTHER" id="PTHR21015:SF27">
    <property type="entry name" value="UDP-N-ACETYLGLUCOSAMINE--N-ACETYLMURAMYL-(PENTAPEPTIDE) PYROPHOSPHORYL-UNDECAPRENOL N-ACETYLGLUCOSAMINE TRANSFERASE"/>
    <property type="match status" value="1"/>
</dbReference>
<feature type="non-terminal residue" evidence="5">
    <location>
        <position position="1"/>
    </location>
</feature>
<accession>X1LLP9</accession>
<dbReference type="Pfam" id="PF03033">
    <property type="entry name" value="Glyco_transf_28"/>
    <property type="match status" value="1"/>
</dbReference>
<feature type="non-terminal residue" evidence="5">
    <location>
        <position position="292"/>
    </location>
</feature>
<dbReference type="InterPro" id="IPR007235">
    <property type="entry name" value="Glyco_trans_28_C"/>
</dbReference>
<evidence type="ECO:0000313" key="5">
    <source>
        <dbReference type="EMBL" id="GAI19988.1"/>
    </source>
</evidence>
<evidence type="ECO:0000256" key="2">
    <source>
        <dbReference type="ARBA" id="ARBA00022679"/>
    </source>
</evidence>
<dbReference type="Pfam" id="PF04101">
    <property type="entry name" value="Glyco_tran_28_C"/>
    <property type="match status" value="1"/>
</dbReference>
<gene>
    <name evidence="5" type="ORF">S06H3_27281</name>
</gene>
<keyword evidence="1" id="KW-0328">Glycosyltransferase</keyword>
<dbReference type="CDD" id="cd03785">
    <property type="entry name" value="GT28_MurG"/>
    <property type="match status" value="1"/>
</dbReference>
<evidence type="ECO:0008006" key="6">
    <source>
        <dbReference type="Google" id="ProtNLM"/>
    </source>
</evidence>
<evidence type="ECO:0000259" key="3">
    <source>
        <dbReference type="Pfam" id="PF03033"/>
    </source>
</evidence>
<dbReference type="AlphaFoldDB" id="X1LLP9"/>
<comment type="caution">
    <text evidence="5">The sequence shown here is derived from an EMBL/GenBank/DDBJ whole genome shotgun (WGS) entry which is preliminary data.</text>
</comment>
<dbReference type="InterPro" id="IPR004276">
    <property type="entry name" value="GlycoTrans_28_N"/>
</dbReference>
<evidence type="ECO:0000259" key="4">
    <source>
        <dbReference type="Pfam" id="PF04101"/>
    </source>
</evidence>
<dbReference type="PANTHER" id="PTHR21015">
    <property type="entry name" value="UDP-N-ACETYLGLUCOSAMINE--N-ACETYLMURAMYL-(PENTAPEPTIDE) PYROPHOSPHORYL-UNDECAPRENOL N-ACETYLGLUCOSAMINE TRANSFERASE 1"/>
    <property type="match status" value="1"/>
</dbReference>
<feature type="domain" description="Glycosyltransferase family 28 N-terminal" evidence="3">
    <location>
        <begin position="2"/>
        <end position="88"/>
    </location>
</feature>
<sequence>TILAGKVRRYFSFKNIIDIFKLPIGILQAFYHIFVISPDVIFSKGGYGSIAASISGRILMVPIFLHESDISPGLANRIVGKFALEIFISFPIQKTEYFPAKKMLSVGNPVRKEILAGSKKEAKKLLELTGEKPVILILGGSQGAQRINDKILSTLPNILEDYEIIHQTGKKNFEQVKKEAEIVITKELKKYYHPFPFLNESEIANAYSAADLIISRAGAGTIFEIAAVERPSILVPLPESAQNHQIKNAYTFAENGAALVIEETNFTPHFVLERIKYLFSQPEKLKEMAERA</sequence>
<name>X1LLP9_9ZZZZ</name>
<dbReference type="GO" id="GO:0005975">
    <property type="term" value="P:carbohydrate metabolic process"/>
    <property type="evidence" value="ECO:0007669"/>
    <property type="project" value="InterPro"/>
</dbReference>
<organism evidence="5">
    <name type="scientific">marine sediment metagenome</name>
    <dbReference type="NCBI Taxonomy" id="412755"/>
    <lineage>
        <taxon>unclassified sequences</taxon>
        <taxon>metagenomes</taxon>
        <taxon>ecological metagenomes</taxon>
    </lineage>
</organism>
<dbReference type="EMBL" id="BARV01015815">
    <property type="protein sequence ID" value="GAI19988.1"/>
    <property type="molecule type" value="Genomic_DNA"/>
</dbReference>
<dbReference type="SUPFAM" id="SSF53756">
    <property type="entry name" value="UDP-Glycosyltransferase/glycogen phosphorylase"/>
    <property type="match status" value="1"/>
</dbReference>
<proteinExistence type="predicted"/>
<dbReference type="GO" id="GO:0016758">
    <property type="term" value="F:hexosyltransferase activity"/>
    <property type="evidence" value="ECO:0007669"/>
    <property type="project" value="InterPro"/>
</dbReference>
<keyword evidence="2" id="KW-0808">Transferase</keyword>
<evidence type="ECO:0000256" key="1">
    <source>
        <dbReference type="ARBA" id="ARBA00022676"/>
    </source>
</evidence>
<reference evidence="5" key="1">
    <citation type="journal article" date="2014" name="Front. Microbiol.">
        <title>High frequency of phylogenetically diverse reductive dehalogenase-homologous genes in deep subseafloor sedimentary metagenomes.</title>
        <authorList>
            <person name="Kawai M."/>
            <person name="Futagami T."/>
            <person name="Toyoda A."/>
            <person name="Takaki Y."/>
            <person name="Nishi S."/>
            <person name="Hori S."/>
            <person name="Arai W."/>
            <person name="Tsubouchi T."/>
            <person name="Morono Y."/>
            <person name="Uchiyama I."/>
            <person name="Ito T."/>
            <person name="Fujiyama A."/>
            <person name="Inagaki F."/>
            <person name="Takami H."/>
        </authorList>
    </citation>
    <scope>NUCLEOTIDE SEQUENCE</scope>
    <source>
        <strain evidence="5">Expedition CK06-06</strain>
    </source>
</reference>
<feature type="domain" description="Glycosyl transferase family 28 C-terminal" evidence="4">
    <location>
        <begin position="134"/>
        <end position="291"/>
    </location>
</feature>
<protein>
    <recommendedName>
        <fullName evidence="6">Glycosyl transferase family 28 C-terminal domain-containing protein</fullName>
    </recommendedName>
</protein>
<dbReference type="Gene3D" id="3.40.50.2000">
    <property type="entry name" value="Glycogen Phosphorylase B"/>
    <property type="match status" value="2"/>
</dbReference>